<dbReference type="InParanoid" id="E2BKT7"/>
<dbReference type="OrthoDB" id="7681398at2759"/>
<evidence type="ECO:0000313" key="3">
    <source>
        <dbReference type="Proteomes" id="UP000008237"/>
    </source>
</evidence>
<dbReference type="PANTHER" id="PTHR46599:SF3">
    <property type="entry name" value="PIGGYBAC TRANSPOSABLE ELEMENT-DERIVED PROTEIN 4"/>
    <property type="match status" value="1"/>
</dbReference>
<reference evidence="2 3" key="1">
    <citation type="journal article" date="2010" name="Science">
        <title>Genomic comparison of the ants Camponotus floridanus and Harpegnathos saltator.</title>
        <authorList>
            <person name="Bonasio R."/>
            <person name="Zhang G."/>
            <person name="Ye C."/>
            <person name="Mutti N.S."/>
            <person name="Fang X."/>
            <person name="Qin N."/>
            <person name="Donahue G."/>
            <person name="Yang P."/>
            <person name="Li Q."/>
            <person name="Li C."/>
            <person name="Zhang P."/>
            <person name="Huang Z."/>
            <person name="Berger S.L."/>
            <person name="Reinberg D."/>
            <person name="Wang J."/>
            <person name="Liebig J."/>
        </authorList>
    </citation>
    <scope>NUCLEOTIDE SEQUENCE [LARGE SCALE GENOMIC DNA]</scope>
    <source>
        <strain evidence="2 3">R22 G/1</strain>
    </source>
</reference>
<sequence>DIIRPLDFFKLYFTDILIDQTVKTTNEYAQMKIREKQLANKPIWHLWVDVTREEFMTFIGVILNTGTMPLASISEYWTTRSNSRIPFYSEVFRRDRFRQIFWMLHLQGNASSNTSLRTPIGKANNFLQYIDSKFAEHFIPGKDICVDESIVKFKGKIAFITYNPKKPTKWDIRIYVLADAETGYVYSILPYYGSLTTEDLEKPELPVSSRIPLTLVKKFLDNIPNAEGYHLYTDRCFTSIPLANELLKAKVHLIGTVMPNRKYLPAAIKKPKFSTKSTVAYKKKNTLVLAWKSKRIVIFLSTSDVASLESVTTRARGGVTINLLKLTVAIHYTKKMRAVNRADQYAATYCFLRKSFKWWRKLFFWGMEMCVINAYIMHKITRQQNNERPLTHLNFVKCLVDELVGNFRHQTSSRAQPSTSFVDIRLNNQLHIIRSGGKKDCAVCSDRKTPGKRRETRTYCDTCGTRKPGLHIGDCFAKYHTLENY</sequence>
<evidence type="ECO:0000313" key="2">
    <source>
        <dbReference type="EMBL" id="EFN83686.1"/>
    </source>
</evidence>
<feature type="non-terminal residue" evidence="2">
    <location>
        <position position="485"/>
    </location>
</feature>
<keyword evidence="3" id="KW-1185">Reference proteome</keyword>
<dbReference type="FunCoup" id="E2BKT7">
    <property type="interactions" value="53"/>
</dbReference>
<evidence type="ECO:0000259" key="1">
    <source>
        <dbReference type="Pfam" id="PF13843"/>
    </source>
</evidence>
<dbReference type="Pfam" id="PF13843">
    <property type="entry name" value="DDE_Tnp_1_7"/>
    <property type="match status" value="1"/>
</dbReference>
<name>E2BKT7_HARSA</name>
<proteinExistence type="predicted"/>
<dbReference type="PANTHER" id="PTHR46599">
    <property type="entry name" value="PIGGYBAC TRANSPOSABLE ELEMENT-DERIVED PROTEIN 4"/>
    <property type="match status" value="1"/>
</dbReference>
<gene>
    <name evidence="2" type="ORF">EAI_10222</name>
</gene>
<protein>
    <submittedName>
        <fullName evidence="2">PiggyBac transposable element-derived protein 4</fullName>
    </submittedName>
</protein>
<organism evidence="3">
    <name type="scientific">Harpegnathos saltator</name>
    <name type="common">Jerdon's jumping ant</name>
    <dbReference type="NCBI Taxonomy" id="610380"/>
    <lineage>
        <taxon>Eukaryota</taxon>
        <taxon>Metazoa</taxon>
        <taxon>Ecdysozoa</taxon>
        <taxon>Arthropoda</taxon>
        <taxon>Hexapoda</taxon>
        <taxon>Insecta</taxon>
        <taxon>Pterygota</taxon>
        <taxon>Neoptera</taxon>
        <taxon>Endopterygota</taxon>
        <taxon>Hymenoptera</taxon>
        <taxon>Apocrita</taxon>
        <taxon>Aculeata</taxon>
        <taxon>Formicoidea</taxon>
        <taxon>Formicidae</taxon>
        <taxon>Ponerinae</taxon>
        <taxon>Ponerini</taxon>
        <taxon>Harpegnathos</taxon>
    </lineage>
</organism>
<dbReference type="InterPro" id="IPR029526">
    <property type="entry name" value="PGBD"/>
</dbReference>
<dbReference type="AlphaFoldDB" id="E2BKT7"/>
<accession>E2BKT7</accession>
<dbReference type="Proteomes" id="UP000008237">
    <property type="component" value="Unassembled WGS sequence"/>
</dbReference>
<dbReference type="EMBL" id="GL448826">
    <property type="protein sequence ID" value="EFN83686.1"/>
    <property type="molecule type" value="Genomic_DNA"/>
</dbReference>
<dbReference type="OMA" id="NCHLTGT"/>
<feature type="non-terminal residue" evidence="2">
    <location>
        <position position="1"/>
    </location>
</feature>
<feature type="domain" description="PiggyBac transposable element-derived protein" evidence="1">
    <location>
        <begin position="5"/>
        <end position="375"/>
    </location>
</feature>